<evidence type="ECO:0000256" key="10">
    <source>
        <dbReference type="ARBA" id="ARBA00023085"/>
    </source>
</evidence>
<dbReference type="GO" id="GO:0042545">
    <property type="term" value="P:cell wall modification"/>
    <property type="evidence" value="ECO:0007669"/>
    <property type="project" value="InterPro"/>
</dbReference>
<dbReference type="Pfam" id="PF22669">
    <property type="entry name" value="Exo_endo_phos2"/>
    <property type="match status" value="1"/>
</dbReference>
<dbReference type="InterPro" id="IPR000300">
    <property type="entry name" value="IPPc"/>
</dbReference>
<dbReference type="PANTHER" id="PTHR45666:SF20">
    <property type="entry name" value="TYPE I INOSITOL POLYPHOSPHATE 5-PHOSPHATASE 10"/>
    <property type="match status" value="1"/>
</dbReference>
<dbReference type="AlphaFoldDB" id="A0A8S2AET3"/>
<dbReference type="PROSITE" id="PS00503">
    <property type="entry name" value="PECTINESTERASE_2"/>
    <property type="match status" value="1"/>
</dbReference>
<evidence type="ECO:0000256" key="3">
    <source>
        <dbReference type="ARBA" id="ARBA00006027"/>
    </source>
</evidence>
<dbReference type="GO" id="GO:0030599">
    <property type="term" value="F:pectinesterase activity"/>
    <property type="evidence" value="ECO:0007669"/>
    <property type="project" value="UniProtKB-EC"/>
</dbReference>
<keyword evidence="7" id="KW-0134">Cell wall</keyword>
<evidence type="ECO:0000256" key="4">
    <source>
        <dbReference type="ARBA" id="ARBA00007786"/>
    </source>
</evidence>
<evidence type="ECO:0000256" key="2">
    <source>
        <dbReference type="ARBA" id="ARBA00005184"/>
    </source>
</evidence>
<feature type="region of interest" description="Disordered" evidence="13">
    <location>
        <begin position="184"/>
        <end position="209"/>
    </location>
</feature>
<dbReference type="GO" id="GO:0034485">
    <property type="term" value="F:phosphatidylinositol-3,4,5-trisphosphate 5-phosphatase activity"/>
    <property type="evidence" value="ECO:0007669"/>
    <property type="project" value="TreeGrafter"/>
</dbReference>
<feature type="domain" description="Inositol polyphosphate-related phosphatase" evidence="14">
    <location>
        <begin position="150"/>
        <end position="460"/>
    </location>
</feature>
<accession>A0A8S2AET3</accession>
<dbReference type="Gene3D" id="1.20.140.40">
    <property type="entry name" value="Invertase/pectin methylesterase inhibitor family protein"/>
    <property type="match status" value="1"/>
</dbReference>
<evidence type="ECO:0000256" key="5">
    <source>
        <dbReference type="ARBA" id="ARBA00010768"/>
    </source>
</evidence>
<proteinExistence type="inferred from homology"/>
<comment type="pathway">
    <text evidence="2">Glycan metabolism; pectin degradation; 2-dehydro-3-deoxy-D-gluconate from pectin: step 1/5.</text>
</comment>
<evidence type="ECO:0000313" key="16">
    <source>
        <dbReference type="EMBL" id="CAE6086790.1"/>
    </source>
</evidence>
<name>A0A8S2AET3_ARAAE</name>
<evidence type="ECO:0000256" key="8">
    <source>
        <dbReference type="ARBA" id="ARBA00022525"/>
    </source>
</evidence>
<dbReference type="SUPFAM" id="SSF101148">
    <property type="entry name" value="Plant invertase/pectin methylesterase inhibitor"/>
    <property type="match status" value="1"/>
</dbReference>
<dbReference type="GO" id="GO:0004439">
    <property type="term" value="F:phosphatidylinositol-4,5-bisphosphate 5-phosphatase activity"/>
    <property type="evidence" value="ECO:0007669"/>
    <property type="project" value="TreeGrafter"/>
</dbReference>
<evidence type="ECO:0000256" key="11">
    <source>
        <dbReference type="ARBA" id="ARBA00023316"/>
    </source>
</evidence>
<dbReference type="InterPro" id="IPR033131">
    <property type="entry name" value="Pectinesterase_Asp_AS"/>
</dbReference>
<dbReference type="InterPro" id="IPR045849">
    <property type="entry name" value="IP5P_plant"/>
</dbReference>
<dbReference type="InterPro" id="IPR006501">
    <property type="entry name" value="Pectinesterase_inhib_dom"/>
</dbReference>
<dbReference type="CDD" id="cd15798">
    <property type="entry name" value="PMEI-like_3"/>
    <property type="match status" value="1"/>
</dbReference>
<dbReference type="SMART" id="SM00128">
    <property type="entry name" value="IPPc"/>
    <property type="match status" value="1"/>
</dbReference>
<keyword evidence="9" id="KW-0378">Hydrolase</keyword>
<dbReference type="Gene3D" id="3.60.10.10">
    <property type="entry name" value="Endonuclease/exonuclease/phosphatase"/>
    <property type="match status" value="2"/>
</dbReference>
<dbReference type="InterPro" id="IPR012334">
    <property type="entry name" value="Pectin_lyas_fold"/>
</dbReference>
<dbReference type="EC" id="3.1.1.11" evidence="6"/>
<dbReference type="PANTHER" id="PTHR45666">
    <property type="entry name" value="TYPE IV INOSITOL POLYPHOSPHATE 5-PHOSPHATASE 9"/>
    <property type="match status" value="1"/>
</dbReference>
<dbReference type="SUPFAM" id="SSF51126">
    <property type="entry name" value="Pectin lyase-like"/>
    <property type="match status" value="1"/>
</dbReference>
<feature type="compositionally biased region" description="Pro residues" evidence="13">
    <location>
        <begin position="459"/>
        <end position="513"/>
    </location>
</feature>
<comment type="similarity">
    <text evidence="4">In the C-terminal section; belongs to the pectinesterase family.</text>
</comment>
<dbReference type="FunFam" id="3.60.10.10:FF:000092">
    <property type="entry name" value="Type I inositol polyphosphate 5-phosphatase 5"/>
    <property type="match status" value="1"/>
</dbReference>
<comment type="subcellular location">
    <subcellularLocation>
        <location evidence="1">Secreted</location>
        <location evidence="1">Cell wall</location>
    </subcellularLocation>
</comment>
<dbReference type="GO" id="GO:0046856">
    <property type="term" value="P:phosphatidylinositol dephosphorylation"/>
    <property type="evidence" value="ECO:0007669"/>
    <property type="project" value="InterPro"/>
</dbReference>
<keyword evidence="8" id="KW-0964">Secreted</keyword>
<organism evidence="16 17">
    <name type="scientific">Arabidopsis arenosa</name>
    <name type="common">Sand rock-cress</name>
    <name type="synonym">Cardaminopsis arenosa</name>
    <dbReference type="NCBI Taxonomy" id="38785"/>
    <lineage>
        <taxon>Eukaryota</taxon>
        <taxon>Viridiplantae</taxon>
        <taxon>Streptophyta</taxon>
        <taxon>Embryophyta</taxon>
        <taxon>Tracheophyta</taxon>
        <taxon>Spermatophyta</taxon>
        <taxon>Magnoliopsida</taxon>
        <taxon>eudicotyledons</taxon>
        <taxon>Gunneridae</taxon>
        <taxon>Pentapetalae</taxon>
        <taxon>rosids</taxon>
        <taxon>malvids</taxon>
        <taxon>Brassicales</taxon>
        <taxon>Brassicaceae</taxon>
        <taxon>Camelineae</taxon>
        <taxon>Arabidopsis</taxon>
    </lineage>
</organism>
<gene>
    <name evidence="16" type="ORF">AARE701A_LOCUS14501</name>
</gene>
<evidence type="ECO:0000313" key="17">
    <source>
        <dbReference type="Proteomes" id="UP000682877"/>
    </source>
</evidence>
<evidence type="ECO:0000259" key="15">
    <source>
        <dbReference type="SMART" id="SM00856"/>
    </source>
</evidence>
<dbReference type="GO" id="GO:0004857">
    <property type="term" value="F:enzyme inhibitor activity"/>
    <property type="evidence" value="ECO:0007669"/>
    <property type="project" value="InterPro"/>
</dbReference>
<dbReference type="InterPro" id="IPR036691">
    <property type="entry name" value="Endo/exonu/phosph_ase_sf"/>
</dbReference>
<dbReference type="GO" id="GO:0004445">
    <property type="term" value="F:inositol-polyphosphate 5-phosphatase activity"/>
    <property type="evidence" value="ECO:0007669"/>
    <property type="project" value="InterPro"/>
</dbReference>
<comment type="similarity">
    <text evidence="5">Belongs to the inositol polyphosphate 5-phosphatase family.</text>
</comment>
<feature type="active site" evidence="12">
    <location>
        <position position="842"/>
    </location>
</feature>
<dbReference type="Proteomes" id="UP000682877">
    <property type="component" value="Chromosome 6"/>
</dbReference>
<dbReference type="InterPro" id="IPR000070">
    <property type="entry name" value="Pectinesterase_cat"/>
</dbReference>
<comment type="similarity">
    <text evidence="3">In the N-terminal section; belongs to the PMEI family.</text>
</comment>
<evidence type="ECO:0000256" key="13">
    <source>
        <dbReference type="SAM" id="MobiDB-lite"/>
    </source>
</evidence>
<evidence type="ECO:0000256" key="1">
    <source>
        <dbReference type="ARBA" id="ARBA00004191"/>
    </source>
</evidence>
<feature type="domain" description="Pectinesterase inhibitor" evidence="15">
    <location>
        <begin position="508"/>
        <end position="665"/>
    </location>
</feature>
<dbReference type="InterPro" id="IPR011050">
    <property type="entry name" value="Pectin_lyase_fold/virulence"/>
</dbReference>
<feature type="compositionally biased region" description="Acidic residues" evidence="13">
    <location>
        <begin position="188"/>
        <end position="207"/>
    </location>
</feature>
<feature type="region of interest" description="Disordered" evidence="13">
    <location>
        <begin position="457"/>
        <end position="517"/>
    </location>
</feature>
<keyword evidence="17" id="KW-1185">Reference proteome</keyword>
<evidence type="ECO:0000256" key="6">
    <source>
        <dbReference type="ARBA" id="ARBA00013229"/>
    </source>
</evidence>
<evidence type="ECO:0000259" key="14">
    <source>
        <dbReference type="SMART" id="SM00128"/>
    </source>
</evidence>
<protein>
    <recommendedName>
        <fullName evidence="6">pectinesterase</fullName>
        <ecNumber evidence="6">3.1.1.11</ecNumber>
    </recommendedName>
</protein>
<dbReference type="EMBL" id="LR999456">
    <property type="protein sequence ID" value="CAE6086790.1"/>
    <property type="molecule type" value="Genomic_DNA"/>
</dbReference>
<dbReference type="Pfam" id="PF01095">
    <property type="entry name" value="Pectinesterase"/>
    <property type="match status" value="1"/>
</dbReference>
<dbReference type="Gene3D" id="2.160.20.10">
    <property type="entry name" value="Single-stranded right-handed beta-helix, Pectin lyase-like"/>
    <property type="match status" value="1"/>
</dbReference>
<keyword evidence="11" id="KW-0961">Cell wall biogenesis/degradation</keyword>
<dbReference type="SMART" id="SM00856">
    <property type="entry name" value="PMEI"/>
    <property type="match status" value="1"/>
</dbReference>
<sequence>MSDPLYIFNRSQSEIVVESLLVSSNLRSSMLTQQIQSLRVFVATWNVGGKSPHSGLNLDALLHVHSEYDIYVLGFQEIVPLNAGNVLVLGDNEPAAKWLAMINQSLNKSSSSSSGGRLGPKTPSFGAGSMFFAKPSLKKISESFRTECRRKLKICNCSTFSEEIVKKYGRESCFRCPEGLVNQSGVLSDDEEDEDDDDDDDEDEDEGGEKVASLVSNQMMMKYGLVASKQMVGIFLTVWMRKELIQHVSHLRISSVTRGIMGCLGNKGCIAVSLQLYKTSFCFICSHLASGEREGDERRRNSDVIEILKNTTFPRICRTSFTRVPDRITKHDRVIWLGDLNYRIALSYSETKTLLDKNAWDTLLNKDQLKIERDAGRVFKGWHEGKIFFAPTYKYSYNSDAYAGDTTKEKKNKRRTPAWCDRILWHGDGIRQLSYVRGESRFSDHRPVCSVFVVDVEPPSHPPTQPPPSWPAPTQPPSEPPTPSPSQSPSLPPSQPPTPPPSQSPSQPSPLPPNIACKSTPYPKLCRTILSAVKSSPSDPYHYGKFTMKQCLKQARRLSKVINRFSQRVEDDPGASTVEEVSAVADCGELAQLSVDYLETVTEELKAAELMTAALVDRVTSLLGGVVTNQQTCLDGLVDAKSGFATAIGTPLGNLTRLYSVSLGLVSHALNRNLKRYKGSKGKIFGGGNKPVREPLETLIKVLRKTCDKSKDCRKADRNLGELGETSGGSILVREAVTVGPYETDSFSTITEAVAAAPNHTFPEQGYFVIYARAAVVGDRFVAVDVTFRNTAGPEKHQAVAVRNNADGSTFYRCSFEGYQDTLYVHSLRQFYRECDIYGTIDFIFGNAAAIFQNCNIYARKPMANQKNAVTAHGRTDPNQKTGISIINCTIGAAPDLAADPNSTMTFLGRPWKPYSRTVYIQSYISNVVQPVGWLEWNGTTGLDTISYGEYDNFGPGADTSKRVQWSGYSLLNLAEAMNFTVYNFTLGDTWLPQTDIPFYGGLLHTE</sequence>
<dbReference type="Pfam" id="PF04043">
    <property type="entry name" value="PMEI"/>
    <property type="match status" value="1"/>
</dbReference>
<dbReference type="InterPro" id="IPR035513">
    <property type="entry name" value="Invertase/methylesterase_inhib"/>
</dbReference>
<dbReference type="FunFam" id="2.160.20.10:FF:000029">
    <property type="entry name" value="Pectinesterase 4"/>
    <property type="match status" value="1"/>
</dbReference>
<keyword evidence="10" id="KW-0063">Aspartyl esterase</keyword>
<evidence type="ECO:0000256" key="12">
    <source>
        <dbReference type="PROSITE-ProRule" id="PRU10040"/>
    </source>
</evidence>
<reference evidence="16" key="1">
    <citation type="submission" date="2021-01" db="EMBL/GenBank/DDBJ databases">
        <authorList>
            <person name="Bezrukov I."/>
        </authorList>
    </citation>
    <scope>NUCLEOTIDE SEQUENCE</scope>
</reference>
<dbReference type="PRINTS" id="PR01217">
    <property type="entry name" value="PRICHEXTENSN"/>
</dbReference>
<evidence type="ECO:0000256" key="9">
    <source>
        <dbReference type="ARBA" id="ARBA00022801"/>
    </source>
</evidence>
<evidence type="ECO:0000256" key="7">
    <source>
        <dbReference type="ARBA" id="ARBA00022512"/>
    </source>
</evidence>
<dbReference type="SUPFAM" id="SSF56219">
    <property type="entry name" value="DNase I-like"/>
    <property type="match status" value="1"/>
</dbReference>